<dbReference type="Proteomes" id="UP000279306">
    <property type="component" value="Chromosome"/>
</dbReference>
<reference evidence="2 3" key="1">
    <citation type="submission" date="2018-12" db="EMBL/GenBank/DDBJ databases">
        <authorList>
            <consortium name="Pathogen Informatics"/>
        </authorList>
    </citation>
    <scope>NUCLEOTIDE SEQUENCE [LARGE SCALE GENOMIC DNA]</scope>
    <source>
        <strain evidence="2 3">NCTC10437</strain>
    </source>
</reference>
<sequence>MTDDQKQIRRTIERWVEAIRSQDLDGVVAAHTDDVVMFDVPPPHDGVRGIGTYRASWPDFFDFIAGGAVFELVELDVIAGDTVAFAYGLLRCGTREELAADPDNRLRISMGLRKVGDSWLIAHEHHSFPLTT</sequence>
<dbReference type="EMBL" id="LR134356">
    <property type="protein sequence ID" value="VEG51138.1"/>
    <property type="molecule type" value="Genomic_DNA"/>
</dbReference>
<dbReference type="Gene3D" id="3.10.450.50">
    <property type="match status" value="1"/>
</dbReference>
<dbReference type="Pfam" id="PF13474">
    <property type="entry name" value="SnoaL_3"/>
    <property type="match status" value="1"/>
</dbReference>
<accession>A0A3S4RSB8</accession>
<dbReference type="RefSeq" id="WP_048632642.1">
    <property type="nucleotide sequence ID" value="NZ_CVQQ01000007.1"/>
</dbReference>
<dbReference type="KEGG" id="mauu:NCTC10437_00244"/>
<organism evidence="2 3">
    <name type="scientific">Mycolicibacterium aurum</name>
    <name type="common">Mycobacterium aurum</name>
    <dbReference type="NCBI Taxonomy" id="1791"/>
    <lineage>
        <taxon>Bacteria</taxon>
        <taxon>Bacillati</taxon>
        <taxon>Actinomycetota</taxon>
        <taxon>Actinomycetes</taxon>
        <taxon>Mycobacteriales</taxon>
        <taxon>Mycobacteriaceae</taxon>
        <taxon>Mycolicibacterium</taxon>
    </lineage>
</organism>
<dbReference type="STRING" id="1791.GCA_001049355_02711"/>
<gene>
    <name evidence="2" type="ORF">NCTC10437_00244</name>
</gene>
<evidence type="ECO:0000313" key="3">
    <source>
        <dbReference type="Proteomes" id="UP000279306"/>
    </source>
</evidence>
<dbReference type="InterPro" id="IPR032710">
    <property type="entry name" value="NTF2-like_dom_sf"/>
</dbReference>
<dbReference type="AlphaFoldDB" id="A0A3S4RSB8"/>
<evidence type="ECO:0000313" key="2">
    <source>
        <dbReference type="EMBL" id="VEG51138.1"/>
    </source>
</evidence>
<evidence type="ECO:0000259" key="1">
    <source>
        <dbReference type="Pfam" id="PF13474"/>
    </source>
</evidence>
<keyword evidence="3" id="KW-1185">Reference proteome</keyword>
<dbReference type="SUPFAM" id="SSF54427">
    <property type="entry name" value="NTF2-like"/>
    <property type="match status" value="1"/>
</dbReference>
<protein>
    <submittedName>
        <fullName evidence="2">SnoaL-like domain</fullName>
    </submittedName>
</protein>
<dbReference type="OrthoDB" id="9812295at2"/>
<name>A0A3S4RSB8_MYCAU</name>
<dbReference type="InterPro" id="IPR037401">
    <property type="entry name" value="SnoaL-like"/>
</dbReference>
<feature type="domain" description="SnoaL-like" evidence="1">
    <location>
        <begin position="8"/>
        <end position="130"/>
    </location>
</feature>
<proteinExistence type="predicted"/>